<keyword evidence="1" id="KW-0732">Signal</keyword>
<feature type="chain" id="PRO_5025611390" description="Right handed beta helix domain-containing protein" evidence="1">
    <location>
        <begin position="24"/>
        <end position="449"/>
    </location>
</feature>
<keyword evidence="3" id="KW-1185">Reference proteome</keyword>
<gene>
    <name evidence="2" type="ORF">PDESU_00337</name>
</gene>
<reference evidence="2 3" key="1">
    <citation type="submission" date="2019-04" db="EMBL/GenBank/DDBJ databases">
        <authorList>
            <person name="Van Vliet M D."/>
        </authorList>
    </citation>
    <scope>NUCLEOTIDE SEQUENCE [LARGE SCALE GENOMIC DNA]</scope>
    <source>
        <strain evidence="2 3">F1</strain>
    </source>
</reference>
<dbReference type="SUPFAM" id="SSF51126">
    <property type="entry name" value="Pectin lyase-like"/>
    <property type="match status" value="1"/>
</dbReference>
<dbReference type="Gene3D" id="2.160.20.10">
    <property type="entry name" value="Single-stranded right-handed beta-helix, Pectin lyase-like"/>
    <property type="match status" value="1"/>
</dbReference>
<organism evidence="2 3">
    <name type="scientific">Pontiella desulfatans</name>
    <dbReference type="NCBI Taxonomy" id="2750659"/>
    <lineage>
        <taxon>Bacteria</taxon>
        <taxon>Pseudomonadati</taxon>
        <taxon>Kiritimatiellota</taxon>
        <taxon>Kiritimatiellia</taxon>
        <taxon>Kiritimatiellales</taxon>
        <taxon>Pontiellaceae</taxon>
        <taxon>Pontiella</taxon>
    </lineage>
</organism>
<name>A0A6C2TWU9_PONDE</name>
<evidence type="ECO:0008006" key="4">
    <source>
        <dbReference type="Google" id="ProtNLM"/>
    </source>
</evidence>
<sequence length="449" mass="48266">MKTGFGYSMVGVVAALLASSGMAASHTVSSLGALMEFASRSGNEITMAPGTYSAKDYLTPEMLAAVGKGVDRGNGSRPPVPVLVFSGNDNVFNLDGVVLEVDTSIYDHLPTFGYHRFLFVSGNGNRIKGLTMRYVGPQQGTNGNALSLWGDHNTLEGVTLFMHGSSPYGYGDLLGKGKNPGMAPLGKQSGLMIGGDHCTLERCKVISRAFGHCFYIQGARNTLVQDCYAEGITRATSDMLRDTTGMAADFEFRSVYENRDGRYLITPGYRKSLTEDGFRTYSKGGPRNQTTGKTTLINCTAINTRAGFEIVGPADGEKTELIGCTALGTERGYLLINGNIVTRRCRGNTVHGPLLYLWRGSNADVELEWTGEGSDYTVHALATISGSNHRVKLTRWAAEGVAPRLPILLGYGMPMHAEMATPILPEEATNITLINHVGMPVVRSEKALP</sequence>
<evidence type="ECO:0000313" key="2">
    <source>
        <dbReference type="EMBL" id="VGO11791.1"/>
    </source>
</evidence>
<evidence type="ECO:0000256" key="1">
    <source>
        <dbReference type="SAM" id="SignalP"/>
    </source>
</evidence>
<dbReference type="EMBL" id="CAAHFG010000001">
    <property type="protein sequence ID" value="VGO11791.1"/>
    <property type="molecule type" value="Genomic_DNA"/>
</dbReference>
<dbReference type="InterPro" id="IPR012334">
    <property type="entry name" value="Pectin_lyas_fold"/>
</dbReference>
<proteinExistence type="predicted"/>
<feature type="signal peptide" evidence="1">
    <location>
        <begin position="1"/>
        <end position="23"/>
    </location>
</feature>
<dbReference type="AlphaFoldDB" id="A0A6C2TWU9"/>
<protein>
    <recommendedName>
        <fullName evidence="4">Right handed beta helix domain-containing protein</fullName>
    </recommendedName>
</protein>
<dbReference type="InterPro" id="IPR011050">
    <property type="entry name" value="Pectin_lyase_fold/virulence"/>
</dbReference>
<evidence type="ECO:0000313" key="3">
    <source>
        <dbReference type="Proteomes" id="UP000366872"/>
    </source>
</evidence>
<dbReference type="Proteomes" id="UP000366872">
    <property type="component" value="Unassembled WGS sequence"/>
</dbReference>
<accession>A0A6C2TWU9</accession>